<evidence type="ECO:0000256" key="9">
    <source>
        <dbReference type="SAM" id="Phobius"/>
    </source>
</evidence>
<keyword evidence="12" id="KW-1185">Reference proteome</keyword>
<feature type="transmembrane region" description="Helical" evidence="9">
    <location>
        <begin position="12"/>
        <end position="33"/>
    </location>
</feature>
<dbReference type="Gene3D" id="3.40.1090.10">
    <property type="entry name" value="Cytosolic phospholipase A2 catalytic domain"/>
    <property type="match status" value="1"/>
</dbReference>
<evidence type="ECO:0000256" key="6">
    <source>
        <dbReference type="ARBA" id="ARBA00023098"/>
    </source>
</evidence>
<accession>E3FNA4</accession>
<organism evidence="11 12">
    <name type="scientific">Stigmatella aurantiaca (strain DW4/3-1)</name>
    <dbReference type="NCBI Taxonomy" id="378806"/>
    <lineage>
        <taxon>Bacteria</taxon>
        <taxon>Pseudomonadati</taxon>
        <taxon>Myxococcota</taxon>
        <taxon>Myxococcia</taxon>
        <taxon>Myxococcales</taxon>
        <taxon>Cystobacterineae</taxon>
        <taxon>Archangiaceae</taxon>
        <taxon>Stigmatella</taxon>
    </lineage>
</organism>
<keyword evidence="9" id="KW-0812">Transmembrane</keyword>
<sequence>MSQPSERGLHWALKAVGVITLIAGAMQLVAPGFELRLLGTEPSPASVHFFGTIGMFMVLFGGLLLHVLKRPHENRDAFLWVALQKLGAAYAVAWGVTRDIFSPITLGVAGFDLLSGLLILGYLQTLREAQRPVASALLKPAPRTPPPSPEPPPVRPLAARPPGEARRRSLILAGGGMRVAWQAGALRALHEAGIHFAHGDGTSGGIMNLAMMLSGQLPEEMCGRWRTLRIQDFVSFRSPEQYLKAWDMEALGDADGIVRHVFPHLGIDVDAIRANTAMEGSFNVCDFTRKTNEAIPHDQVDLDMLVAGISLPIFMPPVRKAGTLYLDSVWIQDANLLEAVRRGADELWVLWCIGNTPTYRKGVFPQYVHMIELSANGALFAQLERIQEINDRIRAGETVHGHQRPIVVHLVKPAQPLPLDPDLYAGHITADTLIDQGYADACRYLETFTPRGLPLSPEITQMNAFLPSLAFRETMSGAFSLGETEPTAGAGKGRSTPFTFHATISVDDMEAFIQNPEHAARLVAHISFPPFGKDIPTKRGSFNLFKASDDPKARLMTYGMAFEHQGREYYLAGTKTIRDDRGADLWHDTTRLYCRLHEGGDERGAVVGAGVLKLTLGELIKLVSSMRSSLEGSEGRQAVLRFGQFFLGTLWDVYAPMAQKADGMAREASATRDAGTPP</sequence>
<dbReference type="GO" id="GO:0016042">
    <property type="term" value="P:lipid catabolic process"/>
    <property type="evidence" value="ECO:0007669"/>
    <property type="project" value="UniProtKB-UniRule"/>
</dbReference>
<feature type="active site" description="Nucleophile" evidence="7">
    <location>
        <position position="203"/>
    </location>
</feature>
<dbReference type="OrthoDB" id="2339873at2"/>
<dbReference type="InterPro" id="IPR002641">
    <property type="entry name" value="PNPLA_dom"/>
</dbReference>
<protein>
    <submittedName>
        <fullName evidence="11">Patatin domain protein</fullName>
    </submittedName>
</protein>
<keyword evidence="5" id="KW-0560">Oxidoreductase</keyword>
<evidence type="ECO:0000256" key="3">
    <source>
        <dbReference type="ARBA" id="ARBA00022630"/>
    </source>
</evidence>
<dbReference type="HOGENOM" id="CLU_024179_0_0_7"/>
<dbReference type="PROSITE" id="PS51635">
    <property type="entry name" value="PNPLA"/>
    <property type="match status" value="1"/>
</dbReference>
<keyword evidence="7" id="KW-0378">Hydrolase</keyword>
<dbReference type="PANTHER" id="PTHR47470">
    <property type="entry name" value="CHOLESTEROL OXIDASE"/>
    <property type="match status" value="1"/>
</dbReference>
<dbReference type="RefSeq" id="WP_013377408.1">
    <property type="nucleotide sequence ID" value="NC_014623.1"/>
</dbReference>
<keyword evidence="3" id="KW-0285">Flavoprotein</keyword>
<evidence type="ECO:0000313" key="11">
    <source>
        <dbReference type="EMBL" id="ADO74392.1"/>
    </source>
</evidence>
<dbReference type="AlphaFoldDB" id="E3FNA4"/>
<dbReference type="STRING" id="378806.STAUR_6635"/>
<feature type="transmembrane region" description="Helical" evidence="9">
    <location>
        <begin position="100"/>
        <end position="123"/>
    </location>
</feature>
<keyword evidence="6 7" id="KW-0443">Lipid metabolism</keyword>
<keyword evidence="9" id="KW-1133">Transmembrane helix</keyword>
<gene>
    <name evidence="11" type="ordered locus">STAUR_6635</name>
</gene>
<dbReference type="EMBL" id="CP002271">
    <property type="protein sequence ID" value="ADO74392.1"/>
    <property type="molecule type" value="Genomic_DNA"/>
</dbReference>
<dbReference type="InterPro" id="IPR016035">
    <property type="entry name" value="Acyl_Trfase/lysoPLipase"/>
</dbReference>
<dbReference type="Proteomes" id="UP000001351">
    <property type="component" value="Chromosome"/>
</dbReference>
<feature type="region of interest" description="Disordered" evidence="8">
    <location>
        <begin position="138"/>
        <end position="161"/>
    </location>
</feature>
<evidence type="ECO:0000256" key="2">
    <source>
        <dbReference type="ARBA" id="ARBA00010790"/>
    </source>
</evidence>
<feature type="active site" description="Proton acceptor" evidence="7">
    <location>
        <position position="327"/>
    </location>
</feature>
<evidence type="ECO:0000256" key="4">
    <source>
        <dbReference type="ARBA" id="ARBA00022827"/>
    </source>
</evidence>
<evidence type="ECO:0000259" key="10">
    <source>
        <dbReference type="PROSITE" id="PS51635"/>
    </source>
</evidence>
<feature type="transmembrane region" description="Helical" evidence="9">
    <location>
        <begin position="45"/>
        <end position="65"/>
    </location>
</feature>
<comment type="cofactor">
    <cofactor evidence="1">
        <name>FAD</name>
        <dbReference type="ChEBI" id="CHEBI:57692"/>
    </cofactor>
</comment>
<evidence type="ECO:0000256" key="7">
    <source>
        <dbReference type="PROSITE-ProRule" id="PRU01161"/>
    </source>
</evidence>
<dbReference type="KEGG" id="sur:STAUR_6635"/>
<reference evidence="11 12" key="1">
    <citation type="journal article" date="2011" name="Mol. Biol. Evol.">
        <title>Comparative genomic analysis of fruiting body formation in Myxococcales.</title>
        <authorList>
            <person name="Huntley S."/>
            <person name="Hamann N."/>
            <person name="Wegener-Feldbrugge S."/>
            <person name="Treuner-Lange A."/>
            <person name="Kube M."/>
            <person name="Reinhardt R."/>
            <person name="Klages S."/>
            <person name="Muller R."/>
            <person name="Ronning C.M."/>
            <person name="Nierman W.C."/>
            <person name="Sogaard-Andersen L."/>
        </authorList>
    </citation>
    <scope>NUCLEOTIDE SEQUENCE [LARGE SCALE GENOMIC DNA]</scope>
    <source>
        <strain evidence="11 12">DW4/3-1</strain>
    </source>
</reference>
<name>E3FNA4_STIAD</name>
<comment type="similarity">
    <text evidence="2">Belongs to the GMC oxidoreductase family.</text>
</comment>
<evidence type="ECO:0000256" key="1">
    <source>
        <dbReference type="ARBA" id="ARBA00001974"/>
    </source>
</evidence>
<dbReference type="PANTHER" id="PTHR47470:SF1">
    <property type="entry name" value="FAD-DEPENDENT OXIDOREDUCTASE 2 FAD BINDING DOMAIN-CONTAINING PROTEIN"/>
    <property type="match status" value="1"/>
</dbReference>
<keyword evidence="7" id="KW-0442">Lipid degradation</keyword>
<keyword evidence="4" id="KW-0274">FAD</keyword>
<dbReference type="Pfam" id="PF01734">
    <property type="entry name" value="Patatin"/>
    <property type="match status" value="1"/>
</dbReference>
<evidence type="ECO:0000256" key="8">
    <source>
        <dbReference type="SAM" id="MobiDB-lite"/>
    </source>
</evidence>
<dbReference type="GO" id="GO:0016787">
    <property type="term" value="F:hydrolase activity"/>
    <property type="evidence" value="ECO:0007669"/>
    <property type="project" value="UniProtKB-UniRule"/>
</dbReference>
<feature type="domain" description="PNPLA" evidence="10">
    <location>
        <begin position="170"/>
        <end position="341"/>
    </location>
</feature>
<comment type="caution">
    <text evidence="7">Lacks conserved residue(s) required for the propagation of feature annotation.</text>
</comment>
<feature type="compositionally biased region" description="Pro residues" evidence="8">
    <location>
        <begin position="142"/>
        <end position="155"/>
    </location>
</feature>
<dbReference type="GO" id="GO:0016491">
    <property type="term" value="F:oxidoreductase activity"/>
    <property type="evidence" value="ECO:0007669"/>
    <property type="project" value="UniProtKB-KW"/>
</dbReference>
<keyword evidence="9" id="KW-0472">Membrane</keyword>
<feature type="short sequence motif" description="GXSXG" evidence="7">
    <location>
        <begin position="201"/>
        <end position="205"/>
    </location>
</feature>
<dbReference type="eggNOG" id="COG1752">
    <property type="taxonomic scope" value="Bacteria"/>
</dbReference>
<evidence type="ECO:0000313" key="12">
    <source>
        <dbReference type="Proteomes" id="UP000001351"/>
    </source>
</evidence>
<evidence type="ECO:0000256" key="5">
    <source>
        <dbReference type="ARBA" id="ARBA00023002"/>
    </source>
</evidence>
<proteinExistence type="inferred from homology"/>
<dbReference type="InterPro" id="IPR052542">
    <property type="entry name" value="Cholesterol_Oxidase"/>
</dbReference>
<dbReference type="SUPFAM" id="SSF52151">
    <property type="entry name" value="FabD/lysophospholipase-like"/>
    <property type="match status" value="1"/>
</dbReference>